<keyword evidence="13" id="KW-1185">Reference proteome</keyword>
<dbReference type="InterPro" id="IPR017871">
    <property type="entry name" value="ABC_transporter-like_CS"/>
</dbReference>
<feature type="transmembrane region" description="Helical" evidence="9">
    <location>
        <begin position="981"/>
        <end position="1002"/>
    </location>
</feature>
<dbReference type="InterPro" id="IPR036640">
    <property type="entry name" value="ABC1_TM_sf"/>
</dbReference>
<organism evidence="12 13">
    <name type="scientific">Sporothrix stenoceras</name>
    <dbReference type="NCBI Taxonomy" id="5173"/>
    <lineage>
        <taxon>Eukaryota</taxon>
        <taxon>Fungi</taxon>
        <taxon>Dikarya</taxon>
        <taxon>Ascomycota</taxon>
        <taxon>Pezizomycotina</taxon>
        <taxon>Sordariomycetes</taxon>
        <taxon>Sordariomycetidae</taxon>
        <taxon>Ophiostomatales</taxon>
        <taxon>Ophiostomataceae</taxon>
        <taxon>Sporothrix</taxon>
    </lineage>
</organism>
<name>A0ABR3Z5D6_9PEZI</name>
<gene>
    <name evidence="12" type="ORF">Sste5346_005683</name>
</gene>
<feature type="domain" description="ABC transporter" evidence="10">
    <location>
        <begin position="454"/>
        <end position="699"/>
    </location>
</feature>
<evidence type="ECO:0008006" key="14">
    <source>
        <dbReference type="Google" id="ProtNLM"/>
    </source>
</evidence>
<feature type="domain" description="ABC transmembrane type-1" evidence="11">
    <location>
        <begin position="129"/>
        <end position="419"/>
    </location>
</feature>
<evidence type="ECO:0000256" key="7">
    <source>
        <dbReference type="ARBA" id="ARBA00023136"/>
    </source>
</evidence>
<feature type="transmembrane region" description="Helical" evidence="9">
    <location>
        <begin position="876"/>
        <end position="902"/>
    </location>
</feature>
<dbReference type="Pfam" id="PF00005">
    <property type="entry name" value="ABC_tran"/>
    <property type="match status" value="2"/>
</dbReference>
<feature type="domain" description="ABC transporter" evidence="10">
    <location>
        <begin position="1158"/>
        <end position="1397"/>
    </location>
</feature>
<dbReference type="PROSITE" id="PS50929">
    <property type="entry name" value="ABC_TM1F"/>
    <property type="match status" value="2"/>
</dbReference>
<comment type="caution">
    <text evidence="12">The sequence shown here is derived from an EMBL/GenBank/DDBJ whole genome shotgun (WGS) entry which is preliminary data.</text>
</comment>
<dbReference type="InterPro" id="IPR003439">
    <property type="entry name" value="ABC_transporter-like_ATP-bd"/>
</dbReference>
<feature type="transmembrane region" description="Helical" evidence="9">
    <location>
        <begin position="176"/>
        <end position="200"/>
    </location>
</feature>
<dbReference type="InterPro" id="IPR011527">
    <property type="entry name" value="ABC1_TM_dom"/>
</dbReference>
<comment type="similarity">
    <text evidence="2">Belongs to the ABC transporter superfamily. ABCB family. Multidrug resistance exporter (TC 3.A.1.201) subfamily.</text>
</comment>
<evidence type="ECO:0000256" key="3">
    <source>
        <dbReference type="ARBA" id="ARBA00022692"/>
    </source>
</evidence>
<dbReference type="PANTHER" id="PTHR43394:SF27">
    <property type="entry name" value="ATP-DEPENDENT TRANSLOCASE ABCB1-LIKE"/>
    <property type="match status" value="1"/>
</dbReference>
<accession>A0ABR3Z5D6</accession>
<dbReference type="CDD" id="cd18578">
    <property type="entry name" value="ABC_6TM_Pgp_ABCB1_D2_like"/>
    <property type="match status" value="1"/>
</dbReference>
<keyword evidence="5" id="KW-0067">ATP-binding</keyword>
<keyword evidence="6 9" id="KW-1133">Transmembrane helix</keyword>
<keyword evidence="3 9" id="KW-0812">Transmembrane</keyword>
<dbReference type="CDD" id="cd03249">
    <property type="entry name" value="ABC_MTABC3_MDL1_MDL2"/>
    <property type="match status" value="2"/>
</dbReference>
<sequence>MAADDVSDKAHEAAASSPFEKGDEAAPAVIAPAPAAVPASKYGSSHADDSSDEKPTPAKASGQATPLDLTKIDSKVVKVPDAAEKEDPYGHLPADEATILRLQVDTTTVKVGFGTLYRYSTRTDIAILVVSAICAIASGAALPLMTVIFGNLQGSFQGFFNHQLGRDAFMSKLSHLVLYFIYLAIGEFVTTYISTVGFIYTGEHISGKIREHYLESCMHQNIGFFDKLGAGEVTTRITADTNLIQEGISEKVGLTLSAAATFATAFIIGFVEYWKMTLILVSTLVALVLVMGGGSRFIVKYGKESVNAYAEGGSVAEEVLSSIRNCVAFGTQDRLAKQYDIYLTRAEKAGFRVKSALAMLIAGMMLVLYLNYGLAFYVGSNFLLDGTIPLSKVLIVMMSVMIGAFNLGNVAPNMQAFTTGLAAAAKIYNTIDRISCLDPSSEEGDKIEKLKGTIRLEHVKHIYPSRPEVVVMEDISLVIPAGKTTALVGASGSGKSTIVGLVERFYNPVQGKVYLDDHDISTLNLRWLRQNIALVQQEPVLFGTTIFNNIGHGLIGSKHEHASDKEKQEFIIEAAKKANAHDFITALPEGYETNVGERGFLLSGGQKQRIAIARAIVSDPKILLLDEATSALDTRSEGVVQAALDVASEGRTTITIAHRLSTIKDAHNIVVMSQGRIVEQGTHNELIEQRGAYFNLVSAQSIEVVSDLTAEEEAIDAEMDEHLLRTISSANKGNAAASASGSSVTAAGASGEASASKTAAVADAASGKDLEAGFLADPDDNIQEKLKRSDTRKSVSSIAAQARKSEDAETKYGLGTLIKLIASFNKQEWKLMLIALFFSIICGGGNPTQAVFFSKEISTLSVIITPLNRDQVRHDAHFWCLMFLMLAIVIFIAFSVQGIIFARCSERLVHRARDRAFRTMLRQDIAFFDKDENTSGALTSFLSTEVTHVAGLSGATLGTILTVTTTLISALTVSIIIGWKLALVCTATIPLLLGCGFFRFWMLAHYRQRAKKAYEGSASYASEAITAIRTVASLTREEDVLHHYRENLAEQLKASTRSILKSSSLYAASQSLTFLVLALGFWYGGKLLSEGEYTMFSFFLVFQAVIFGAQSAGTVFSFAPDMGKAKQASAELLKLFDNKVAIDSWSEKGEPVTSHEHIEFRDVHFRYPTRLEQPVLRGLDLSIEPGQYIALVGASGCGKSTTIALLERFYDPLAGGIYLDGKEISTLNVNEYRKGIALVSQEPTLYMGTIKENILLGAVDDKQVSDADVEFACREANIYDFIMSLPDGFNTLVGSKGTLLSGGQKQRIAIARALIRDPKILLLDEATSALDSESEKVVQAALDKAAKGRTTIAVAHRLSTIQKADIIYVFDQGRIVEKGTHTELMHRNGRYAELVNLQSLGKNH</sequence>
<dbReference type="InterPro" id="IPR003593">
    <property type="entry name" value="AAA+_ATPase"/>
</dbReference>
<feature type="region of interest" description="Disordered" evidence="8">
    <location>
        <begin position="1"/>
        <end position="65"/>
    </location>
</feature>
<reference evidence="12 13" key="1">
    <citation type="journal article" date="2024" name="IMA Fungus">
        <title>IMA Genome - F19 : A genome assembly and annotation guide to empower mycologists, including annotated draft genome sequences of Ceratocystis pirilliformis, Diaporthe australafricana, Fusarium ophioides, Paecilomyces lecythidis, and Sporothrix stenoceras.</title>
        <authorList>
            <person name="Aylward J."/>
            <person name="Wilson A.M."/>
            <person name="Visagie C.M."/>
            <person name="Spraker J."/>
            <person name="Barnes I."/>
            <person name="Buitendag C."/>
            <person name="Ceriani C."/>
            <person name="Del Mar Angel L."/>
            <person name="du Plessis D."/>
            <person name="Fuchs T."/>
            <person name="Gasser K."/>
            <person name="Kramer D."/>
            <person name="Li W."/>
            <person name="Munsamy K."/>
            <person name="Piso A."/>
            <person name="Price J.L."/>
            <person name="Sonnekus B."/>
            <person name="Thomas C."/>
            <person name="van der Nest A."/>
            <person name="van Dijk A."/>
            <person name="van Heerden A."/>
            <person name="van Vuuren N."/>
            <person name="Yilmaz N."/>
            <person name="Duong T.A."/>
            <person name="van der Merwe N.A."/>
            <person name="Wingfield M.J."/>
            <person name="Wingfield B.D."/>
        </authorList>
    </citation>
    <scope>NUCLEOTIDE SEQUENCE [LARGE SCALE GENOMIC DNA]</scope>
    <source>
        <strain evidence="12 13">CMW 5346</strain>
    </source>
</reference>
<keyword evidence="7 9" id="KW-0472">Membrane</keyword>
<dbReference type="PROSITE" id="PS00211">
    <property type="entry name" value="ABC_TRANSPORTER_1"/>
    <property type="match status" value="2"/>
</dbReference>
<protein>
    <recommendedName>
        <fullName evidence="14">ATP-binding protein cassette, subfamily B (MDR/TAP), member 1</fullName>
    </recommendedName>
</protein>
<feature type="domain" description="ABC transmembrane type-1" evidence="11">
    <location>
        <begin position="833"/>
        <end position="1124"/>
    </location>
</feature>
<feature type="transmembrane region" description="Helical" evidence="9">
    <location>
        <begin position="390"/>
        <end position="408"/>
    </location>
</feature>
<evidence type="ECO:0000313" key="13">
    <source>
        <dbReference type="Proteomes" id="UP001583186"/>
    </source>
</evidence>
<dbReference type="SMART" id="SM00382">
    <property type="entry name" value="AAA"/>
    <property type="match status" value="2"/>
</dbReference>
<dbReference type="CDD" id="cd18577">
    <property type="entry name" value="ABC_6TM_Pgp_ABCB1_D1_like"/>
    <property type="match status" value="1"/>
</dbReference>
<evidence type="ECO:0000256" key="1">
    <source>
        <dbReference type="ARBA" id="ARBA00004141"/>
    </source>
</evidence>
<keyword evidence="4" id="KW-0547">Nucleotide-binding</keyword>
<feature type="transmembrane region" description="Helical" evidence="9">
    <location>
        <begin position="252"/>
        <end position="271"/>
    </location>
</feature>
<feature type="transmembrane region" description="Helical" evidence="9">
    <location>
        <begin position="1096"/>
        <end position="1119"/>
    </location>
</feature>
<feature type="compositionally biased region" description="Basic and acidic residues" evidence="8">
    <location>
        <begin position="46"/>
        <end position="56"/>
    </location>
</feature>
<dbReference type="Proteomes" id="UP001583186">
    <property type="component" value="Unassembled WGS sequence"/>
</dbReference>
<feature type="transmembrane region" description="Helical" evidence="9">
    <location>
        <begin position="277"/>
        <end position="299"/>
    </location>
</feature>
<evidence type="ECO:0000256" key="8">
    <source>
        <dbReference type="SAM" id="MobiDB-lite"/>
    </source>
</evidence>
<dbReference type="Gene3D" id="1.20.1560.10">
    <property type="entry name" value="ABC transporter type 1, transmembrane domain"/>
    <property type="match status" value="2"/>
</dbReference>
<dbReference type="PANTHER" id="PTHR43394">
    <property type="entry name" value="ATP-DEPENDENT PERMEASE MDL1, MITOCHONDRIAL"/>
    <property type="match status" value="1"/>
</dbReference>
<dbReference type="EMBL" id="JAWCUI010000031">
    <property type="protein sequence ID" value="KAL1894709.1"/>
    <property type="molecule type" value="Genomic_DNA"/>
</dbReference>
<feature type="transmembrane region" description="Helical" evidence="9">
    <location>
        <begin position="357"/>
        <end position="378"/>
    </location>
</feature>
<evidence type="ECO:0000259" key="10">
    <source>
        <dbReference type="PROSITE" id="PS50893"/>
    </source>
</evidence>
<evidence type="ECO:0000313" key="12">
    <source>
        <dbReference type="EMBL" id="KAL1894709.1"/>
    </source>
</evidence>
<evidence type="ECO:0000256" key="9">
    <source>
        <dbReference type="SAM" id="Phobius"/>
    </source>
</evidence>
<feature type="compositionally biased region" description="Basic and acidic residues" evidence="8">
    <location>
        <begin position="1"/>
        <end position="12"/>
    </location>
</feature>
<evidence type="ECO:0000256" key="6">
    <source>
        <dbReference type="ARBA" id="ARBA00022989"/>
    </source>
</evidence>
<feature type="transmembrane region" description="Helical" evidence="9">
    <location>
        <begin position="831"/>
        <end position="852"/>
    </location>
</feature>
<dbReference type="SUPFAM" id="SSF90123">
    <property type="entry name" value="ABC transporter transmembrane region"/>
    <property type="match status" value="2"/>
</dbReference>
<feature type="compositionally biased region" description="Low complexity" evidence="8">
    <location>
        <begin position="25"/>
        <end position="39"/>
    </location>
</feature>
<evidence type="ECO:0000256" key="5">
    <source>
        <dbReference type="ARBA" id="ARBA00022840"/>
    </source>
</evidence>
<comment type="subcellular location">
    <subcellularLocation>
        <location evidence="1">Membrane</location>
        <topology evidence="1">Multi-pass membrane protein</topology>
    </subcellularLocation>
</comment>
<evidence type="ECO:0000256" key="2">
    <source>
        <dbReference type="ARBA" id="ARBA00007577"/>
    </source>
</evidence>
<evidence type="ECO:0000259" key="11">
    <source>
        <dbReference type="PROSITE" id="PS50929"/>
    </source>
</evidence>
<dbReference type="Pfam" id="PF00664">
    <property type="entry name" value="ABC_membrane"/>
    <property type="match status" value="2"/>
</dbReference>
<feature type="transmembrane region" description="Helical" evidence="9">
    <location>
        <begin position="949"/>
        <end position="975"/>
    </location>
</feature>
<dbReference type="PROSITE" id="PS50893">
    <property type="entry name" value="ABC_TRANSPORTER_2"/>
    <property type="match status" value="2"/>
</dbReference>
<feature type="transmembrane region" description="Helical" evidence="9">
    <location>
        <begin position="125"/>
        <end position="149"/>
    </location>
</feature>
<feature type="transmembrane region" description="Helical" evidence="9">
    <location>
        <begin position="1065"/>
        <end position="1084"/>
    </location>
</feature>
<dbReference type="InterPro" id="IPR027417">
    <property type="entry name" value="P-loop_NTPase"/>
</dbReference>
<dbReference type="SUPFAM" id="SSF52540">
    <property type="entry name" value="P-loop containing nucleoside triphosphate hydrolases"/>
    <property type="match status" value="2"/>
</dbReference>
<dbReference type="Gene3D" id="3.40.50.300">
    <property type="entry name" value="P-loop containing nucleotide triphosphate hydrolases"/>
    <property type="match status" value="2"/>
</dbReference>
<dbReference type="InterPro" id="IPR039421">
    <property type="entry name" value="Type_1_exporter"/>
</dbReference>
<proteinExistence type="inferred from homology"/>
<evidence type="ECO:0000256" key="4">
    <source>
        <dbReference type="ARBA" id="ARBA00022741"/>
    </source>
</evidence>